<dbReference type="GO" id="GO:0003841">
    <property type="term" value="F:1-acylglycerol-3-phosphate O-acyltransferase activity"/>
    <property type="evidence" value="ECO:0007669"/>
    <property type="project" value="TreeGrafter"/>
</dbReference>
<dbReference type="GO" id="GO:0006654">
    <property type="term" value="P:phosphatidic acid biosynthetic process"/>
    <property type="evidence" value="ECO:0007669"/>
    <property type="project" value="TreeGrafter"/>
</dbReference>
<proteinExistence type="predicted"/>
<organism evidence="7 8">
    <name type="scientific">Caenimonas koreensis DSM 17982</name>
    <dbReference type="NCBI Taxonomy" id="1121255"/>
    <lineage>
        <taxon>Bacteria</taxon>
        <taxon>Pseudomonadati</taxon>
        <taxon>Pseudomonadota</taxon>
        <taxon>Betaproteobacteria</taxon>
        <taxon>Burkholderiales</taxon>
        <taxon>Comamonadaceae</taxon>
        <taxon>Caenimonas</taxon>
    </lineage>
</organism>
<keyword evidence="5 7" id="KW-0012">Acyltransferase</keyword>
<dbReference type="Proteomes" id="UP000487350">
    <property type="component" value="Unassembled WGS sequence"/>
</dbReference>
<dbReference type="InterPro" id="IPR002123">
    <property type="entry name" value="Plipid/glycerol_acylTrfase"/>
</dbReference>
<dbReference type="EMBL" id="WJBU01000012">
    <property type="protein sequence ID" value="MRD48339.1"/>
    <property type="molecule type" value="Genomic_DNA"/>
</dbReference>
<sequence>MKLLRAVWTALRVIAQVLSGVGIILTQFKRIDQPAREAHVQAWANRMLGALGITLEVRGEPVAQGPTMMVANHISWLDILVMHGARYCRFVSKADVKHWPLIGTLATGAGTIYIERESRRDALRVVHHIAESLQRGEVVGVFPEGTTSDGLGLLPFHANIIQAAIAAHAPVQPVALQYVDSATRGASLTPCYVGDDTLVGSVWKLLTGAPVTAVVSFGPPQQSQGRDRRAWAADLRTAVGSLRQT</sequence>
<evidence type="ECO:0000256" key="3">
    <source>
        <dbReference type="ARBA" id="ARBA00022679"/>
    </source>
</evidence>
<gene>
    <name evidence="7" type="ORF">GHT07_13700</name>
</gene>
<evidence type="ECO:0000256" key="5">
    <source>
        <dbReference type="ARBA" id="ARBA00023315"/>
    </source>
</evidence>
<protein>
    <submittedName>
        <fullName evidence="7">1-acyl-sn-glycerol-3-phosphate acyltransferase</fullName>
    </submittedName>
</protein>
<evidence type="ECO:0000313" key="7">
    <source>
        <dbReference type="EMBL" id="MRD48339.1"/>
    </source>
</evidence>
<dbReference type="PANTHER" id="PTHR10434:SF64">
    <property type="entry name" value="1-ACYL-SN-GLYCEROL-3-PHOSPHATE ACYLTRANSFERASE-RELATED"/>
    <property type="match status" value="1"/>
</dbReference>
<evidence type="ECO:0000256" key="2">
    <source>
        <dbReference type="ARBA" id="ARBA00022516"/>
    </source>
</evidence>
<comment type="pathway">
    <text evidence="1">Lipid metabolism.</text>
</comment>
<dbReference type="OrthoDB" id="9806880at2"/>
<dbReference type="RefSeq" id="WP_153585658.1">
    <property type="nucleotide sequence ID" value="NZ_WJBU01000012.1"/>
</dbReference>
<evidence type="ECO:0000256" key="4">
    <source>
        <dbReference type="ARBA" id="ARBA00023098"/>
    </source>
</evidence>
<keyword evidence="2" id="KW-0444">Lipid biosynthesis</keyword>
<accession>A0A844B9Q9</accession>
<dbReference type="SMART" id="SM00563">
    <property type="entry name" value="PlsC"/>
    <property type="match status" value="1"/>
</dbReference>
<evidence type="ECO:0000259" key="6">
    <source>
        <dbReference type="SMART" id="SM00563"/>
    </source>
</evidence>
<dbReference type="Pfam" id="PF01553">
    <property type="entry name" value="Acyltransferase"/>
    <property type="match status" value="1"/>
</dbReference>
<keyword evidence="8" id="KW-1185">Reference proteome</keyword>
<keyword evidence="3 7" id="KW-0808">Transferase</keyword>
<dbReference type="SUPFAM" id="SSF69593">
    <property type="entry name" value="Glycerol-3-phosphate (1)-acyltransferase"/>
    <property type="match status" value="1"/>
</dbReference>
<reference evidence="7 8" key="1">
    <citation type="submission" date="2019-11" db="EMBL/GenBank/DDBJ databases">
        <title>Caenimonas koreensis gen. nov., sp. nov., isolated from activated sludge.</title>
        <authorList>
            <person name="Seung H.R."/>
        </authorList>
    </citation>
    <scope>NUCLEOTIDE SEQUENCE [LARGE SCALE GENOMIC DNA]</scope>
    <source>
        <strain evidence="7 8">EMB320</strain>
    </source>
</reference>
<evidence type="ECO:0000256" key="1">
    <source>
        <dbReference type="ARBA" id="ARBA00005189"/>
    </source>
</evidence>
<keyword evidence="4" id="KW-0443">Lipid metabolism</keyword>
<dbReference type="PANTHER" id="PTHR10434">
    <property type="entry name" value="1-ACYL-SN-GLYCEROL-3-PHOSPHATE ACYLTRANSFERASE"/>
    <property type="match status" value="1"/>
</dbReference>
<evidence type="ECO:0000313" key="8">
    <source>
        <dbReference type="Proteomes" id="UP000487350"/>
    </source>
</evidence>
<dbReference type="CDD" id="cd07989">
    <property type="entry name" value="LPLAT_AGPAT-like"/>
    <property type="match status" value="1"/>
</dbReference>
<feature type="domain" description="Phospholipid/glycerol acyltransferase" evidence="6">
    <location>
        <begin position="67"/>
        <end position="179"/>
    </location>
</feature>
<comment type="caution">
    <text evidence="7">The sequence shown here is derived from an EMBL/GenBank/DDBJ whole genome shotgun (WGS) entry which is preliminary data.</text>
</comment>
<dbReference type="AlphaFoldDB" id="A0A844B9Q9"/>
<name>A0A844B9Q9_9BURK</name>